<evidence type="ECO:0000313" key="1">
    <source>
        <dbReference type="EMBL" id="MZP42492.1"/>
    </source>
</evidence>
<dbReference type="PANTHER" id="PTHR39961">
    <property type="entry name" value="HYPOTHETICAL CYTOSOLIC PROTEIN"/>
    <property type="match status" value="1"/>
</dbReference>
<dbReference type="EMBL" id="WXEX01000004">
    <property type="protein sequence ID" value="MZP42492.1"/>
    <property type="molecule type" value="Genomic_DNA"/>
</dbReference>
<dbReference type="InterPro" id="IPR007405">
    <property type="entry name" value="Phage_KVP40_Orf299"/>
</dbReference>
<accession>A0A845L799</accession>
<dbReference type="PANTHER" id="PTHR39961:SF1">
    <property type="entry name" value="DUF458 DOMAIN-CONTAINING PROTEIN"/>
    <property type="match status" value="1"/>
</dbReference>
<sequence>MLFRGHQGLLPLEQVIQAFQHFSGEFPDAPMHLWIGTDSQSHGSSTRVVTSITGYRERKGAQSYQYTQVINRCLPLGEKLDFETHMSIEVIGKLRQSLNSRLLCWELELHIDGGENGLSRLHLPRVVGWAESLAPVYQYAVRTKPFAVGATRVADRYSK</sequence>
<dbReference type="RefSeq" id="WP_161261069.1">
    <property type="nucleotide sequence ID" value="NZ_JAFBDC010000003.1"/>
</dbReference>
<protein>
    <submittedName>
        <fullName evidence="1">Uncharacterized protein</fullName>
    </submittedName>
</protein>
<reference evidence="1 2" key="1">
    <citation type="submission" date="2020-01" db="EMBL/GenBank/DDBJ databases">
        <title>Whole genome sequence of Heliobacterium gestii DSM 11169.</title>
        <authorList>
            <person name="Kyndt J.A."/>
            <person name="Meyer T.E."/>
        </authorList>
    </citation>
    <scope>NUCLEOTIDE SEQUENCE [LARGE SCALE GENOMIC DNA]</scope>
    <source>
        <strain evidence="1 2">DSM 11169</strain>
    </source>
</reference>
<proteinExistence type="predicted"/>
<dbReference type="Proteomes" id="UP000471031">
    <property type="component" value="Unassembled WGS sequence"/>
</dbReference>
<dbReference type="AlphaFoldDB" id="A0A845L799"/>
<name>A0A845L799_HELGE</name>
<dbReference type="OrthoDB" id="37369at2"/>
<comment type="caution">
    <text evidence="1">The sequence shown here is derived from an EMBL/GenBank/DDBJ whole genome shotgun (WGS) entry which is preliminary data.</text>
</comment>
<organism evidence="1 2">
    <name type="scientific">Heliomicrobium gestii</name>
    <name type="common">Heliobacterium gestii</name>
    <dbReference type="NCBI Taxonomy" id="2699"/>
    <lineage>
        <taxon>Bacteria</taxon>
        <taxon>Bacillati</taxon>
        <taxon>Bacillota</taxon>
        <taxon>Clostridia</taxon>
        <taxon>Eubacteriales</taxon>
        <taxon>Heliobacteriaceae</taxon>
        <taxon>Heliomicrobium</taxon>
    </lineage>
</organism>
<dbReference type="Pfam" id="PF04308">
    <property type="entry name" value="RNaseH_like"/>
    <property type="match status" value="1"/>
</dbReference>
<evidence type="ECO:0000313" key="2">
    <source>
        <dbReference type="Proteomes" id="UP000471031"/>
    </source>
</evidence>
<gene>
    <name evidence="1" type="ORF">GTO89_05485</name>
</gene>
<keyword evidence="2" id="KW-1185">Reference proteome</keyword>